<keyword evidence="3" id="KW-0677">Repeat</keyword>
<feature type="compositionally biased region" description="Basic and acidic residues" evidence="7">
    <location>
        <begin position="192"/>
        <end position="201"/>
    </location>
</feature>
<evidence type="ECO:0000256" key="2">
    <source>
        <dbReference type="ARBA" id="ARBA00020364"/>
    </source>
</evidence>
<evidence type="ECO:0000256" key="3">
    <source>
        <dbReference type="ARBA" id="ARBA00022737"/>
    </source>
</evidence>
<comment type="caution">
    <text evidence="9">The sequence shown here is derived from an EMBL/GenBank/DDBJ whole genome shotgun (WGS) entry which is preliminary data.</text>
</comment>
<evidence type="ECO:0000256" key="1">
    <source>
        <dbReference type="ARBA" id="ARBA00004123"/>
    </source>
</evidence>
<feature type="domain" description="RRM" evidence="8">
    <location>
        <begin position="351"/>
        <end position="434"/>
    </location>
</feature>
<dbReference type="SMART" id="SM00360">
    <property type="entry name" value="RRM"/>
    <property type="match status" value="1"/>
</dbReference>
<dbReference type="Proteomes" id="UP000230750">
    <property type="component" value="Unassembled WGS sequence"/>
</dbReference>
<evidence type="ECO:0000256" key="6">
    <source>
        <dbReference type="PROSITE-ProRule" id="PRU00176"/>
    </source>
</evidence>
<dbReference type="InterPro" id="IPR045164">
    <property type="entry name" value="RBM41/RNPC3"/>
</dbReference>
<feature type="compositionally biased region" description="Acidic residues" evidence="7">
    <location>
        <begin position="172"/>
        <end position="191"/>
    </location>
</feature>
<comment type="subcellular location">
    <subcellularLocation>
        <location evidence="1">Nucleus</location>
    </subcellularLocation>
</comment>
<dbReference type="GO" id="GO:0030626">
    <property type="term" value="F:U12 snRNA binding"/>
    <property type="evidence" value="ECO:0007669"/>
    <property type="project" value="TreeGrafter"/>
</dbReference>
<dbReference type="InterPro" id="IPR035979">
    <property type="entry name" value="RBD_domain_sf"/>
</dbReference>
<keyword evidence="5" id="KW-0539">Nucleus</keyword>
<dbReference type="EMBL" id="MRZV01001796">
    <property type="protein sequence ID" value="PIK35870.1"/>
    <property type="molecule type" value="Genomic_DNA"/>
</dbReference>
<reference evidence="9 10" key="1">
    <citation type="journal article" date="2017" name="PLoS Biol.">
        <title>The sea cucumber genome provides insights into morphological evolution and visceral regeneration.</title>
        <authorList>
            <person name="Zhang X."/>
            <person name="Sun L."/>
            <person name="Yuan J."/>
            <person name="Sun Y."/>
            <person name="Gao Y."/>
            <person name="Zhang L."/>
            <person name="Li S."/>
            <person name="Dai H."/>
            <person name="Hamel J.F."/>
            <person name="Liu C."/>
            <person name="Yu Y."/>
            <person name="Liu S."/>
            <person name="Lin W."/>
            <person name="Guo K."/>
            <person name="Jin S."/>
            <person name="Xu P."/>
            <person name="Storey K.B."/>
            <person name="Huan P."/>
            <person name="Zhang T."/>
            <person name="Zhou Y."/>
            <person name="Zhang J."/>
            <person name="Lin C."/>
            <person name="Li X."/>
            <person name="Xing L."/>
            <person name="Huo D."/>
            <person name="Sun M."/>
            <person name="Wang L."/>
            <person name="Mercier A."/>
            <person name="Li F."/>
            <person name="Yang H."/>
            <person name="Xiang J."/>
        </authorList>
    </citation>
    <scope>NUCLEOTIDE SEQUENCE [LARGE SCALE GENOMIC DNA]</scope>
    <source>
        <strain evidence="9">Shaxun</strain>
        <tissue evidence="9">Muscle</tissue>
    </source>
</reference>
<keyword evidence="10" id="KW-1185">Reference proteome</keyword>
<feature type="compositionally biased region" description="Basic residues" evidence="7">
    <location>
        <begin position="204"/>
        <end position="215"/>
    </location>
</feature>
<evidence type="ECO:0000256" key="5">
    <source>
        <dbReference type="ARBA" id="ARBA00023242"/>
    </source>
</evidence>
<keyword evidence="4 6" id="KW-0694">RNA-binding</keyword>
<evidence type="ECO:0000256" key="4">
    <source>
        <dbReference type="ARBA" id="ARBA00022884"/>
    </source>
</evidence>
<dbReference type="Pfam" id="PF00076">
    <property type="entry name" value="RRM_1"/>
    <property type="match status" value="1"/>
</dbReference>
<dbReference type="InterPro" id="IPR000504">
    <property type="entry name" value="RRM_dom"/>
</dbReference>
<dbReference type="PROSITE" id="PS50102">
    <property type="entry name" value="RRM"/>
    <property type="match status" value="1"/>
</dbReference>
<dbReference type="InterPro" id="IPR012677">
    <property type="entry name" value="Nucleotide-bd_a/b_plait_sf"/>
</dbReference>
<dbReference type="PANTHER" id="PTHR16105">
    <property type="entry name" value="RNA-BINDING REGION-CONTAINING PROTEIN 3"/>
    <property type="match status" value="1"/>
</dbReference>
<gene>
    <name evidence="9" type="ORF">BSL78_27297</name>
</gene>
<protein>
    <recommendedName>
        <fullName evidence="2">RNA-binding region-containing protein 3</fullName>
    </recommendedName>
</protein>
<dbReference type="GO" id="GO:0000398">
    <property type="term" value="P:mRNA splicing, via spliceosome"/>
    <property type="evidence" value="ECO:0007669"/>
    <property type="project" value="TreeGrafter"/>
</dbReference>
<organism evidence="9 10">
    <name type="scientific">Stichopus japonicus</name>
    <name type="common">Sea cucumber</name>
    <dbReference type="NCBI Taxonomy" id="307972"/>
    <lineage>
        <taxon>Eukaryota</taxon>
        <taxon>Metazoa</taxon>
        <taxon>Echinodermata</taxon>
        <taxon>Eleutherozoa</taxon>
        <taxon>Echinozoa</taxon>
        <taxon>Holothuroidea</taxon>
        <taxon>Aspidochirotacea</taxon>
        <taxon>Aspidochirotida</taxon>
        <taxon>Stichopodidae</taxon>
        <taxon>Apostichopus</taxon>
    </lineage>
</organism>
<proteinExistence type="predicted"/>
<dbReference type="AlphaFoldDB" id="A0A2G8JJH3"/>
<feature type="compositionally biased region" description="Acidic residues" evidence="7">
    <location>
        <begin position="307"/>
        <end position="317"/>
    </location>
</feature>
<dbReference type="FunFam" id="3.30.70.330:FF:000207">
    <property type="entry name" value="RNA-binding region (RNP1, RRM)-containing 3"/>
    <property type="match status" value="1"/>
</dbReference>
<dbReference type="Gene3D" id="6.10.250.610">
    <property type="match status" value="1"/>
</dbReference>
<evidence type="ECO:0000259" key="8">
    <source>
        <dbReference type="PROSITE" id="PS50102"/>
    </source>
</evidence>
<dbReference type="STRING" id="307972.A0A2G8JJH3"/>
<evidence type="ECO:0000256" key="7">
    <source>
        <dbReference type="SAM" id="MobiDB-lite"/>
    </source>
</evidence>
<evidence type="ECO:0000313" key="9">
    <source>
        <dbReference type="EMBL" id="PIK35870.1"/>
    </source>
</evidence>
<dbReference type="PANTHER" id="PTHR16105:SF0">
    <property type="entry name" value="RNA-BINDING REGION-CONTAINING PROTEIN 3"/>
    <property type="match status" value="1"/>
</dbReference>
<feature type="region of interest" description="Disordered" evidence="7">
    <location>
        <begin position="265"/>
        <end position="320"/>
    </location>
</feature>
<dbReference type="GO" id="GO:0097157">
    <property type="term" value="F:pre-mRNA intronic binding"/>
    <property type="evidence" value="ECO:0007669"/>
    <property type="project" value="TreeGrafter"/>
</dbReference>
<name>A0A2G8JJH3_STIJA</name>
<accession>A0A2G8JJH3</accession>
<dbReference type="CDD" id="cd12239">
    <property type="entry name" value="RRM2_RBM40_like"/>
    <property type="match status" value="1"/>
</dbReference>
<dbReference type="Gene3D" id="3.30.70.330">
    <property type="match status" value="2"/>
</dbReference>
<feature type="region of interest" description="Disordered" evidence="7">
    <location>
        <begin position="155"/>
        <end position="217"/>
    </location>
</feature>
<dbReference type="SUPFAM" id="SSF54928">
    <property type="entry name" value="RNA-binding domain, RBD"/>
    <property type="match status" value="2"/>
</dbReference>
<dbReference type="OrthoDB" id="277802at2759"/>
<dbReference type="GO" id="GO:0005689">
    <property type="term" value="C:U12-type spliceosomal complex"/>
    <property type="evidence" value="ECO:0007669"/>
    <property type="project" value="TreeGrafter"/>
</dbReference>
<evidence type="ECO:0000313" key="10">
    <source>
        <dbReference type="Proteomes" id="UP000230750"/>
    </source>
</evidence>
<sequence length="449" mass="50723">MDVSPQKYCAFAYFPDHFSASNALQKLHQMTIHGRTLTVEYARRNEVTSRKDNDTIARVDKTKSLENQKETRDLSSKKMQEEKAFLEGPINLSLLSDKLGLKYPLNPSLKYSYPRPTQQIIINIANTLAAVPPFYNQVLHLMNKMNLPAPFSLSSFPAPPLPQEDEPRPPEPDEMEISSEEESELESDEDGVEKRSKDVFPMKRPSKRRVKKPKRSRIEQLLATAKPAFKPEATSQVINPSEVFEEPAVPLKRPEIKLSEGIAAALSKHTDSENEPPQPSESAAGPGIAGGFGTFTPALPTVKKDDEGSEEEEENESTDYITREQLKNRLSKEEMKNMSVFKRYNPGEPNTRLYIKNLSKQVEEKDLKYVYGRYVDWTSALDKDMFSIQLMKQGRMKGQAFVGLPSDYSAKKAVKETNGYLLHGKPLVVVFARSAKPKPVQEETKVKKS</sequence>